<evidence type="ECO:0000256" key="2">
    <source>
        <dbReference type="ARBA" id="ARBA00022475"/>
    </source>
</evidence>
<gene>
    <name evidence="9" type="ORF">SAMN05660226_03277</name>
</gene>
<feature type="transmembrane region" description="Helical" evidence="6">
    <location>
        <begin position="768"/>
        <end position="789"/>
    </location>
</feature>
<dbReference type="GO" id="GO:0022857">
    <property type="term" value="F:transmembrane transporter activity"/>
    <property type="evidence" value="ECO:0007669"/>
    <property type="project" value="TreeGrafter"/>
</dbReference>
<dbReference type="PANTHER" id="PTHR30572:SF18">
    <property type="entry name" value="ABC-TYPE MACROLIDE FAMILY EXPORT SYSTEM PERMEASE COMPONENT 2"/>
    <property type="match status" value="1"/>
</dbReference>
<name>A0A1T5EE83_9SPHI</name>
<dbReference type="PANTHER" id="PTHR30572">
    <property type="entry name" value="MEMBRANE COMPONENT OF TRANSPORTER-RELATED"/>
    <property type="match status" value="1"/>
</dbReference>
<dbReference type="Pfam" id="PF02687">
    <property type="entry name" value="FtsX"/>
    <property type="match status" value="2"/>
</dbReference>
<feature type="transmembrane region" description="Helical" evidence="6">
    <location>
        <begin position="389"/>
        <end position="411"/>
    </location>
</feature>
<proteinExistence type="predicted"/>
<comment type="subcellular location">
    <subcellularLocation>
        <location evidence="1">Cell membrane</location>
        <topology evidence="1">Multi-pass membrane protein</topology>
    </subcellularLocation>
</comment>
<evidence type="ECO:0000256" key="3">
    <source>
        <dbReference type="ARBA" id="ARBA00022692"/>
    </source>
</evidence>
<evidence type="ECO:0000259" key="8">
    <source>
        <dbReference type="Pfam" id="PF12704"/>
    </source>
</evidence>
<protein>
    <submittedName>
        <fullName evidence="9">ABC-type antimicrobial peptide transport system, permease component</fullName>
    </submittedName>
</protein>
<evidence type="ECO:0000256" key="6">
    <source>
        <dbReference type="SAM" id="Phobius"/>
    </source>
</evidence>
<feature type="domain" description="MacB-like periplasmic core" evidence="8">
    <location>
        <begin position="438"/>
        <end position="647"/>
    </location>
</feature>
<dbReference type="EMBL" id="FUYS01000009">
    <property type="protein sequence ID" value="SKB82282.1"/>
    <property type="molecule type" value="Genomic_DNA"/>
</dbReference>
<evidence type="ECO:0000313" key="10">
    <source>
        <dbReference type="Proteomes" id="UP000190541"/>
    </source>
</evidence>
<keyword evidence="10" id="KW-1185">Reference proteome</keyword>
<feature type="transmembrane region" description="Helical" evidence="6">
    <location>
        <begin position="739"/>
        <end position="756"/>
    </location>
</feature>
<evidence type="ECO:0000256" key="5">
    <source>
        <dbReference type="ARBA" id="ARBA00023136"/>
    </source>
</evidence>
<accession>A0A1T5EE83</accession>
<keyword evidence="5 6" id="KW-0472">Membrane</keyword>
<feature type="transmembrane region" description="Helical" evidence="6">
    <location>
        <begin position="432"/>
        <end position="456"/>
    </location>
</feature>
<feature type="domain" description="ABC3 transporter permease C-terminal" evidence="7">
    <location>
        <begin position="688"/>
        <end position="797"/>
    </location>
</feature>
<organism evidence="9 10">
    <name type="scientific">Parapedobacter luteus</name>
    <dbReference type="NCBI Taxonomy" id="623280"/>
    <lineage>
        <taxon>Bacteria</taxon>
        <taxon>Pseudomonadati</taxon>
        <taxon>Bacteroidota</taxon>
        <taxon>Sphingobacteriia</taxon>
        <taxon>Sphingobacteriales</taxon>
        <taxon>Sphingobacteriaceae</taxon>
        <taxon>Parapedobacter</taxon>
    </lineage>
</organism>
<evidence type="ECO:0000256" key="1">
    <source>
        <dbReference type="ARBA" id="ARBA00004651"/>
    </source>
</evidence>
<dbReference type="Proteomes" id="UP000190541">
    <property type="component" value="Unassembled WGS sequence"/>
</dbReference>
<feature type="domain" description="ABC3 transporter permease C-terminal" evidence="7">
    <location>
        <begin position="301"/>
        <end position="417"/>
    </location>
</feature>
<keyword evidence="2" id="KW-1003">Cell membrane</keyword>
<dbReference type="GO" id="GO:0005886">
    <property type="term" value="C:plasma membrane"/>
    <property type="evidence" value="ECO:0007669"/>
    <property type="project" value="UniProtKB-SubCell"/>
</dbReference>
<evidence type="ECO:0000313" key="9">
    <source>
        <dbReference type="EMBL" id="SKB82282.1"/>
    </source>
</evidence>
<dbReference type="InterPro" id="IPR025857">
    <property type="entry name" value="MacB_PCD"/>
</dbReference>
<feature type="transmembrane region" description="Helical" evidence="6">
    <location>
        <begin position="346"/>
        <end position="369"/>
    </location>
</feature>
<feature type="transmembrane region" description="Helical" evidence="6">
    <location>
        <begin position="297"/>
        <end position="325"/>
    </location>
</feature>
<evidence type="ECO:0000259" key="7">
    <source>
        <dbReference type="Pfam" id="PF02687"/>
    </source>
</evidence>
<feature type="transmembrane region" description="Helical" evidence="6">
    <location>
        <begin position="684"/>
        <end position="708"/>
    </location>
</feature>
<dbReference type="InterPro" id="IPR050250">
    <property type="entry name" value="Macrolide_Exporter_MacB"/>
</dbReference>
<sequence length="807" mass="89063">MRTMLRNFLNITFRNLRKRTVFTAIHILGLSVAFAAAILLFLTAMFELSFDDFHENRDRIGLVYDVSNPTSGKEYGETKPVPFGPALKAELPAVERMSRFGNGGVVLRKGDKQFAASTKFVDPDFLHMFSFRLHRGSASALDALDNIVISETMAKNLFGRTDVVGESVEAQINGQWQNKVVAAVMATLPANSSLTFNTLLRFEHMVPDYHSYLDKWGHANHSVFIQWAGDKLDPVAFNRQARPFMATHYKGEIANLKRDGAAPDENGEYLALKVLPMSEYHLNSLGIGGGGPPMFPWMLLLIAGLILFIAGSNFVNLSLAGSFMRSREIGMRKTLGGRPWQLMAQLWAESLLVCIFALTLGGVLAWALLPQYNANMNYSLAIGQLFTGWNFPIFFVVFLLLTAIAGGYPAWSMARVNTIQTLKGKLQLSTGGGLRNVLTVVQFAIAVVLIIGTLVMSSQLHYLHTRPLGFNKTEVISIPVGDEIDGETALKRMRAALASLPQVESVSGSDINIGRGTDGSSATSRLGFGYEDRTIRTHWLRVDYDYLSTLDLQLVAGRDFSRDFATDTNAVLINEQMAAQLGGIEKILGQTIPINDGMQVIGVVKDYNFKDLRQQIEPLTMFINPNEFAVEYLFVKVRPENLAASLAAVEAVWKKVNPRATDGASYLDENTDNQYRRDRRFTNIIISGAALAILISCMGLFAIALLSINRRVKEIGIRKVLGASVSGIILLLSRDFMKMVVIAFAIGAPIAWWLANKWLESFAYRIDVHAGLLLLGGFMVLMVALATVITQSLRAALANPVESLRDE</sequence>
<keyword evidence="4 6" id="KW-1133">Transmembrane helix</keyword>
<feature type="transmembrane region" description="Helical" evidence="6">
    <location>
        <begin position="715"/>
        <end position="733"/>
    </location>
</feature>
<keyword evidence="3 6" id="KW-0812">Transmembrane</keyword>
<dbReference type="InterPro" id="IPR003838">
    <property type="entry name" value="ABC3_permease_C"/>
</dbReference>
<dbReference type="Pfam" id="PF12704">
    <property type="entry name" value="MacB_PCD"/>
    <property type="match status" value="2"/>
</dbReference>
<feature type="transmembrane region" description="Helical" evidence="6">
    <location>
        <begin position="21"/>
        <end position="46"/>
    </location>
</feature>
<evidence type="ECO:0000256" key="4">
    <source>
        <dbReference type="ARBA" id="ARBA00022989"/>
    </source>
</evidence>
<dbReference type="AlphaFoldDB" id="A0A1T5EE83"/>
<feature type="domain" description="MacB-like periplasmic core" evidence="8">
    <location>
        <begin position="23"/>
        <end position="212"/>
    </location>
</feature>
<reference evidence="9 10" key="1">
    <citation type="submission" date="2017-02" db="EMBL/GenBank/DDBJ databases">
        <authorList>
            <person name="Peterson S.W."/>
        </authorList>
    </citation>
    <scope>NUCLEOTIDE SEQUENCE [LARGE SCALE GENOMIC DNA]</scope>
    <source>
        <strain evidence="9 10">DSM 22899</strain>
    </source>
</reference>
<dbReference type="STRING" id="623280.SAMN05660226_03277"/>